<feature type="coiled-coil region" evidence="9">
    <location>
        <begin position="176"/>
        <end position="203"/>
    </location>
</feature>
<sequence length="431" mass="46116">MTRRNATGPLRRLLWSRETARPTPHGRFWTYALPLGLLALAGLGLAAGAYLSENRYLDGLWIGVIAVGSVLPVALTLRLPLLAWRLGFLMLFLGSIQTGPYEPWPWNTVQILGFLVVLGRLAIVEDSGLTIWATTLSLIPVFLYAPDANAWGAAVLLIAIAALGDIVSRRRRTRALLAEKEELTELERAKRAVLEERTRIAREMHDVVAHHMSMIAVRAETAPYRVGDLSDPAKEELATIAGAAREALTDMRRLLGVLRSSSAAPDGDAPLAPQPGLADVDDLVASARAAGVDVSYSASGLPRPVDNSVSVGAPVDNEIHGGGEPDRVPTLGGAAAELAAYRILQEALANASRHAPDAPVTIDAHGHHDRLELTVRNRLTVPVPDTTSRGHGLNGMRERAELLGGTLTAGPEDDHFVVRASLPLTTPGEQP</sequence>
<keyword evidence="10" id="KW-0812">Transmembrane</keyword>
<dbReference type="Pfam" id="PF02518">
    <property type="entry name" value="HATPase_c"/>
    <property type="match status" value="1"/>
</dbReference>
<gene>
    <name evidence="13" type="ORF">KOI35_20620</name>
</gene>
<evidence type="ECO:0000256" key="9">
    <source>
        <dbReference type="SAM" id="Coils"/>
    </source>
</evidence>
<evidence type="ECO:0000256" key="10">
    <source>
        <dbReference type="SAM" id="Phobius"/>
    </source>
</evidence>
<dbReference type="Pfam" id="PF07730">
    <property type="entry name" value="HisKA_3"/>
    <property type="match status" value="1"/>
</dbReference>
<dbReference type="Gene3D" id="1.20.5.1930">
    <property type="match status" value="1"/>
</dbReference>
<evidence type="ECO:0000256" key="8">
    <source>
        <dbReference type="ARBA" id="ARBA00023012"/>
    </source>
</evidence>
<feature type="transmembrane region" description="Helical" evidence="10">
    <location>
        <begin position="151"/>
        <end position="168"/>
    </location>
</feature>
<keyword evidence="3" id="KW-0597">Phosphoprotein</keyword>
<name>A0ABS5YR64_9ACTN</name>
<keyword evidence="5" id="KW-0547">Nucleotide-binding</keyword>
<dbReference type="PANTHER" id="PTHR24421:SF10">
    <property type="entry name" value="NITRATE_NITRITE SENSOR PROTEIN NARQ"/>
    <property type="match status" value="1"/>
</dbReference>
<protein>
    <recommendedName>
        <fullName evidence="2">histidine kinase</fullName>
        <ecNumber evidence="2">2.7.13.3</ecNumber>
    </recommendedName>
</protein>
<evidence type="ECO:0000256" key="6">
    <source>
        <dbReference type="ARBA" id="ARBA00022777"/>
    </source>
</evidence>
<dbReference type="InterPro" id="IPR036890">
    <property type="entry name" value="HATPase_C_sf"/>
</dbReference>
<keyword evidence="10" id="KW-1133">Transmembrane helix</keyword>
<evidence type="ECO:0000256" key="2">
    <source>
        <dbReference type="ARBA" id="ARBA00012438"/>
    </source>
</evidence>
<keyword evidence="10" id="KW-0472">Membrane</keyword>
<comment type="caution">
    <text evidence="13">The sequence shown here is derived from an EMBL/GenBank/DDBJ whole genome shotgun (WGS) entry which is preliminary data.</text>
</comment>
<feature type="transmembrane region" description="Helical" evidence="10">
    <location>
        <begin position="28"/>
        <end position="51"/>
    </location>
</feature>
<keyword evidence="9" id="KW-0175">Coiled coil</keyword>
<keyword evidence="8" id="KW-0902">Two-component regulatory system</keyword>
<feature type="domain" description="Signal transduction histidine kinase subgroup 3 dimerisation and phosphoacceptor" evidence="12">
    <location>
        <begin position="196"/>
        <end position="261"/>
    </location>
</feature>
<evidence type="ECO:0000256" key="3">
    <source>
        <dbReference type="ARBA" id="ARBA00022553"/>
    </source>
</evidence>
<evidence type="ECO:0000256" key="1">
    <source>
        <dbReference type="ARBA" id="ARBA00000085"/>
    </source>
</evidence>
<dbReference type="EC" id="2.7.13.3" evidence="2"/>
<accession>A0ABS5YR64</accession>
<comment type="catalytic activity">
    <reaction evidence="1">
        <text>ATP + protein L-histidine = ADP + protein N-phospho-L-histidine.</text>
        <dbReference type="EC" id="2.7.13.3"/>
    </reaction>
</comment>
<dbReference type="Gene3D" id="3.30.565.10">
    <property type="entry name" value="Histidine kinase-like ATPase, C-terminal domain"/>
    <property type="match status" value="1"/>
</dbReference>
<dbReference type="SUPFAM" id="SSF55874">
    <property type="entry name" value="ATPase domain of HSP90 chaperone/DNA topoisomerase II/histidine kinase"/>
    <property type="match status" value="1"/>
</dbReference>
<evidence type="ECO:0000259" key="11">
    <source>
        <dbReference type="Pfam" id="PF02518"/>
    </source>
</evidence>
<dbReference type="InterPro" id="IPR011712">
    <property type="entry name" value="Sig_transdc_His_kin_sub3_dim/P"/>
</dbReference>
<feature type="domain" description="Histidine kinase/HSP90-like ATPase" evidence="11">
    <location>
        <begin position="337"/>
        <end position="424"/>
    </location>
</feature>
<evidence type="ECO:0000313" key="13">
    <source>
        <dbReference type="EMBL" id="MBU2665919.1"/>
    </source>
</evidence>
<feature type="transmembrane region" description="Helical" evidence="10">
    <location>
        <begin position="104"/>
        <end position="122"/>
    </location>
</feature>
<feature type="transmembrane region" description="Helical" evidence="10">
    <location>
        <begin position="60"/>
        <end position="84"/>
    </location>
</feature>
<evidence type="ECO:0000256" key="5">
    <source>
        <dbReference type="ARBA" id="ARBA00022741"/>
    </source>
</evidence>
<dbReference type="CDD" id="cd16917">
    <property type="entry name" value="HATPase_UhpB-NarQ-NarX-like"/>
    <property type="match status" value="1"/>
</dbReference>
<dbReference type="Proteomes" id="UP001519654">
    <property type="component" value="Unassembled WGS sequence"/>
</dbReference>
<dbReference type="InterPro" id="IPR003594">
    <property type="entry name" value="HATPase_dom"/>
</dbReference>
<evidence type="ECO:0000256" key="4">
    <source>
        <dbReference type="ARBA" id="ARBA00022679"/>
    </source>
</evidence>
<keyword evidence="4" id="KW-0808">Transferase</keyword>
<evidence type="ECO:0000313" key="14">
    <source>
        <dbReference type="Proteomes" id="UP001519654"/>
    </source>
</evidence>
<dbReference type="EMBL" id="JAHKKG010000006">
    <property type="protein sequence ID" value="MBU2665919.1"/>
    <property type="molecule type" value="Genomic_DNA"/>
</dbReference>
<dbReference type="GO" id="GO:0016301">
    <property type="term" value="F:kinase activity"/>
    <property type="evidence" value="ECO:0007669"/>
    <property type="project" value="UniProtKB-KW"/>
</dbReference>
<organism evidence="13 14">
    <name type="scientific">Paractinoplanes bogorensis</name>
    <dbReference type="NCBI Taxonomy" id="1610840"/>
    <lineage>
        <taxon>Bacteria</taxon>
        <taxon>Bacillati</taxon>
        <taxon>Actinomycetota</taxon>
        <taxon>Actinomycetes</taxon>
        <taxon>Micromonosporales</taxon>
        <taxon>Micromonosporaceae</taxon>
        <taxon>Paractinoplanes</taxon>
    </lineage>
</organism>
<keyword evidence="7" id="KW-0067">ATP-binding</keyword>
<evidence type="ECO:0000259" key="12">
    <source>
        <dbReference type="Pfam" id="PF07730"/>
    </source>
</evidence>
<reference evidence="13 14" key="1">
    <citation type="submission" date="2021-06" db="EMBL/GenBank/DDBJ databases">
        <title>Actinoplanes lichenicola sp. nov., and Actinoplanes ovalisporus sp. nov., isolated from lichen in Thailand.</title>
        <authorList>
            <person name="Saeng-In P."/>
            <person name="Kanchanasin P."/>
            <person name="Yuki M."/>
            <person name="Kudo T."/>
            <person name="Ohkuma M."/>
            <person name="Phongsopitanun W."/>
            <person name="Tanasupawat S."/>
        </authorList>
    </citation>
    <scope>NUCLEOTIDE SEQUENCE [LARGE SCALE GENOMIC DNA]</scope>
    <source>
        <strain evidence="13 14">NBRC 110975</strain>
    </source>
</reference>
<dbReference type="InterPro" id="IPR050482">
    <property type="entry name" value="Sensor_HK_TwoCompSys"/>
</dbReference>
<proteinExistence type="predicted"/>
<keyword evidence="6 13" id="KW-0418">Kinase</keyword>
<evidence type="ECO:0000256" key="7">
    <source>
        <dbReference type="ARBA" id="ARBA00022840"/>
    </source>
</evidence>
<dbReference type="PANTHER" id="PTHR24421">
    <property type="entry name" value="NITRATE/NITRITE SENSOR PROTEIN NARX-RELATED"/>
    <property type="match status" value="1"/>
</dbReference>
<keyword evidence="14" id="KW-1185">Reference proteome</keyword>